<dbReference type="SMART" id="SM00368">
    <property type="entry name" value="LRR_RI"/>
    <property type="match status" value="2"/>
</dbReference>
<dbReference type="AlphaFoldDB" id="A0A813HWK2"/>
<evidence type="ECO:0000313" key="2">
    <source>
        <dbReference type="EMBL" id="CAE8641777.1"/>
    </source>
</evidence>
<dbReference type="Proteomes" id="UP000626109">
    <property type="component" value="Unassembled WGS sequence"/>
</dbReference>
<gene>
    <name evidence="2" type="ORF">PGLA1383_LOCUS56370</name>
    <name evidence="1" type="ORF">PGLA2088_LOCUS1585</name>
</gene>
<dbReference type="EMBL" id="CAJNNV010032998">
    <property type="protein sequence ID" value="CAE8641777.1"/>
    <property type="molecule type" value="Genomic_DNA"/>
</dbReference>
<reference evidence="2" key="1">
    <citation type="submission" date="2021-02" db="EMBL/GenBank/DDBJ databases">
        <authorList>
            <person name="Dougan E. K."/>
            <person name="Rhodes N."/>
            <person name="Thang M."/>
            <person name="Chan C."/>
        </authorList>
    </citation>
    <scope>NUCLEOTIDE SEQUENCE</scope>
</reference>
<comment type="caution">
    <text evidence="2">The sequence shown here is derived from an EMBL/GenBank/DDBJ whole genome shotgun (WGS) entry which is preliminary data.</text>
</comment>
<proteinExistence type="predicted"/>
<dbReference type="Gene3D" id="3.80.10.10">
    <property type="entry name" value="Ribonuclease Inhibitor"/>
    <property type="match status" value="1"/>
</dbReference>
<dbReference type="OrthoDB" id="448254at2759"/>
<protein>
    <submittedName>
        <fullName evidence="2">Uncharacterized protein</fullName>
    </submittedName>
</protein>
<evidence type="ECO:0000313" key="3">
    <source>
        <dbReference type="Proteomes" id="UP000654075"/>
    </source>
</evidence>
<name>A0A813HWK2_POLGL</name>
<evidence type="ECO:0000313" key="1">
    <source>
        <dbReference type="EMBL" id="CAE8636250.1"/>
    </source>
</evidence>
<accession>A0A813HWK2</accession>
<dbReference type="InterPro" id="IPR032675">
    <property type="entry name" value="LRR_dom_sf"/>
</dbReference>
<organism evidence="2 3">
    <name type="scientific">Polarella glacialis</name>
    <name type="common">Dinoflagellate</name>
    <dbReference type="NCBI Taxonomy" id="89957"/>
    <lineage>
        <taxon>Eukaryota</taxon>
        <taxon>Sar</taxon>
        <taxon>Alveolata</taxon>
        <taxon>Dinophyceae</taxon>
        <taxon>Suessiales</taxon>
        <taxon>Suessiaceae</taxon>
        <taxon>Polarella</taxon>
    </lineage>
</organism>
<sequence>MKVQRHLEEHLKQVEEQEAAELALHGEEALFALADAKAAEAAAEALAVVQAQSTGQLALPVLKVARQQAPPDFQEQRTTLTGGWRQVLDPIWKRPFFFHPTSGRATFGLTEVLKTGGLDDLLLNRCWELCCIDPLAMEVMKDDTWTLDVYANPSLSGEPIARIHKGQLITCQIFDPKTAIATVLLPPASQGAEAGSGYVEYCLRDGRPLLKAMLPSCIEEEDVPMIDGQLRPGGDPPDGEVLAGPFFAQPPSYMTEIRVTVGQDVGSDKWAQLPRGYMVRGFTEVIGLRARLPDLEGGGWVSLCTSEGFPLFRKNPAQAPSLEVPKQKKYKESLLPVVWPGKGVIWPDAEPVVPPIPVKLPLPEMLRTLSGGRTLCDWIRMNLPPSPDLVYKSRHCPAQTTLDDLLKLQIWKMAVVEADWLHVREHEDSRSRQLFSLPRGAITVIEWVSPSGNFRLLFPSSTNDPKPVHGWADLGNADGASVVLLTAGRDFWMEPKGGHLPDDNQMDENYFKPTEMPLRREVVSDSPQSGWLQRGDGLQIAELVGRRARVIHTKCIVNHDTAPEGGWVDIIDESGWSILKARRDGEIHGEETRRAALEHHDEDHVRPGSKQKMKAVGDDISVYDEDAPADLPALLREIGELERKSIYTRDWREAIDPVWGRRYFVNKWSGQVIHNLECMGVAIAGVIITLWFSELSMEHMRVALDVPLVNVLWELEECFRDSLAALADVPEDIVSVKFFEGPDPEADGSQAEVDSIMGDSSGLVSPDQGFRIRATLRAPGVKASWASASLREAMADTERFTSTVVTMLGSVPKVSMMLPNILSSFTLLRADLEEEDIPRHAPCLSPTPPPPPWVDNRPDEEFQIVKRDLRWSKPTIVSYPFRQLGENNCRALAQALEISQEVNQEAHMEEMSLWCCSISNAGAAALAAAFSVGCGQKLQSLMLDDNDITASGATALGAGLAFCPVLRELALLRFA</sequence>
<keyword evidence="3" id="KW-1185">Reference proteome</keyword>
<dbReference type="SUPFAM" id="SSF52047">
    <property type="entry name" value="RNI-like"/>
    <property type="match status" value="1"/>
</dbReference>
<dbReference type="EMBL" id="CAJNNW010001236">
    <property type="protein sequence ID" value="CAE8636250.1"/>
    <property type="molecule type" value="Genomic_DNA"/>
</dbReference>
<dbReference type="Proteomes" id="UP000654075">
    <property type="component" value="Unassembled WGS sequence"/>
</dbReference>